<evidence type="ECO:0000313" key="7">
    <source>
        <dbReference type="EMBL" id="EGB09046.1"/>
    </source>
</evidence>
<dbReference type="Proteomes" id="UP000002729">
    <property type="component" value="Unassembled WGS sequence"/>
</dbReference>
<dbReference type="eggNOG" id="KOG2687">
    <property type="taxonomic scope" value="Eukaryota"/>
</dbReference>
<protein>
    <recommendedName>
        <fullName evidence="6">SUN domain-containing protein</fullName>
    </recommendedName>
</protein>
<dbReference type="GO" id="GO:0005635">
    <property type="term" value="C:nuclear envelope"/>
    <property type="evidence" value="ECO:0007669"/>
    <property type="project" value="TreeGrafter"/>
</dbReference>
<gene>
    <name evidence="7" type="ORF">AURANDRAFT_63651</name>
</gene>
<keyword evidence="3" id="KW-1133">Transmembrane helix</keyword>
<evidence type="ECO:0000256" key="5">
    <source>
        <dbReference type="SAM" id="Coils"/>
    </source>
</evidence>
<dbReference type="EMBL" id="GL833126">
    <property type="protein sequence ID" value="EGB09046.1"/>
    <property type="molecule type" value="Genomic_DNA"/>
</dbReference>
<dbReference type="OrthoDB" id="342281at2759"/>
<dbReference type="KEGG" id="aaf:AURANDRAFT_63651"/>
<sequence length="466" mass="48054">MLSNPAGREAQLKAQVRQSWAVCGILLVVLCGRELSGSGRTCSLSEADLERGEALVKSEVAWLQQHTARASEEADETLAALAEELAQVEALSNSLVARGEADAKTLAEALERAPPGPPPDARTCAAAAKDAAAASKASEKARLDADKAVETAAAATATATAKTAQAEAVAQRDETLAALELSLKALGESAEASKARLAEAQAALAASTAQAREARDLLKAAPGAQLASQQLERAVAAVEKDVAAALAAADAARSSSGAGCTAAAVERAVDTAVAVFFEADRVAKFDYALRATGASVVQGLTSEPYTPPGSVVPTKVWHALGRDAGVGRAEDAISQRVGFGSCFAFEGSRGSLTVQLSSRVVPTAFTLEHIHGALCNPLHNANCSSAPRTFTVLGRRAGAPDATPVDLGSFEYDAADAAKTVQTFAALNDDRQAFDLATLQVTSNYGHPDYTCVYRFRVHGDAPETV</sequence>
<evidence type="ECO:0000256" key="3">
    <source>
        <dbReference type="ARBA" id="ARBA00022989"/>
    </source>
</evidence>
<evidence type="ECO:0000259" key="6">
    <source>
        <dbReference type="PROSITE" id="PS51469"/>
    </source>
</evidence>
<dbReference type="GO" id="GO:0043495">
    <property type="term" value="F:protein-membrane adaptor activity"/>
    <property type="evidence" value="ECO:0007669"/>
    <property type="project" value="TreeGrafter"/>
</dbReference>
<organism evidence="8">
    <name type="scientific">Aureococcus anophagefferens</name>
    <name type="common">Harmful bloom alga</name>
    <dbReference type="NCBI Taxonomy" id="44056"/>
    <lineage>
        <taxon>Eukaryota</taxon>
        <taxon>Sar</taxon>
        <taxon>Stramenopiles</taxon>
        <taxon>Ochrophyta</taxon>
        <taxon>Pelagophyceae</taxon>
        <taxon>Pelagomonadales</taxon>
        <taxon>Pelagomonadaceae</taxon>
        <taxon>Aureococcus</taxon>
    </lineage>
</organism>
<evidence type="ECO:0000313" key="8">
    <source>
        <dbReference type="Proteomes" id="UP000002729"/>
    </source>
</evidence>
<keyword evidence="5" id="KW-0175">Coiled coil</keyword>
<feature type="domain" description="SUN" evidence="6">
    <location>
        <begin position="293"/>
        <end position="463"/>
    </location>
</feature>
<keyword evidence="4" id="KW-0472">Membrane</keyword>
<keyword evidence="8" id="KW-1185">Reference proteome</keyword>
<comment type="subcellular location">
    <subcellularLocation>
        <location evidence="1">Membrane</location>
    </subcellularLocation>
</comment>
<dbReference type="PANTHER" id="PTHR12911">
    <property type="entry name" value="SAD1/UNC-84-LIKE PROTEIN-RELATED"/>
    <property type="match status" value="1"/>
</dbReference>
<dbReference type="GeneID" id="20224429"/>
<dbReference type="InterPro" id="IPR045119">
    <property type="entry name" value="SUN1-5"/>
</dbReference>
<dbReference type="GO" id="GO:0016020">
    <property type="term" value="C:membrane"/>
    <property type="evidence" value="ECO:0007669"/>
    <property type="project" value="UniProtKB-SubCell"/>
</dbReference>
<dbReference type="Pfam" id="PF07738">
    <property type="entry name" value="Sad1_UNC"/>
    <property type="match status" value="1"/>
</dbReference>
<dbReference type="AlphaFoldDB" id="F0Y6N0"/>
<reference evidence="7 8" key="1">
    <citation type="journal article" date="2011" name="Proc. Natl. Acad. Sci. U.S.A.">
        <title>Niche of harmful alga Aureococcus anophagefferens revealed through ecogenomics.</title>
        <authorList>
            <person name="Gobler C.J."/>
            <person name="Berry D.L."/>
            <person name="Dyhrman S.T."/>
            <person name="Wilhelm S.W."/>
            <person name="Salamov A."/>
            <person name="Lobanov A.V."/>
            <person name="Zhang Y."/>
            <person name="Collier J.L."/>
            <person name="Wurch L.L."/>
            <person name="Kustka A.B."/>
            <person name="Dill B.D."/>
            <person name="Shah M."/>
            <person name="VerBerkmoes N.C."/>
            <person name="Kuo A."/>
            <person name="Terry A."/>
            <person name="Pangilinan J."/>
            <person name="Lindquist E.A."/>
            <person name="Lucas S."/>
            <person name="Paulsen I.T."/>
            <person name="Hattenrath-Lehmann T.K."/>
            <person name="Talmage S.C."/>
            <person name="Walker E.A."/>
            <person name="Koch F."/>
            <person name="Burson A.M."/>
            <person name="Marcoval M.A."/>
            <person name="Tang Y.Z."/>
            <person name="Lecleir G.R."/>
            <person name="Coyne K.J."/>
            <person name="Berg G.M."/>
            <person name="Bertrand E.M."/>
            <person name="Saito M.A."/>
            <person name="Gladyshev V.N."/>
            <person name="Grigoriev I.V."/>
        </authorList>
    </citation>
    <scope>NUCLEOTIDE SEQUENCE [LARGE SCALE GENOMIC DNA]</scope>
    <source>
        <strain evidence="8">CCMP 1984</strain>
    </source>
</reference>
<accession>F0Y6N0</accession>
<dbReference type="RefSeq" id="XP_009036172.1">
    <property type="nucleotide sequence ID" value="XM_009037924.1"/>
</dbReference>
<keyword evidence="2" id="KW-0812">Transmembrane</keyword>
<feature type="coiled-coil region" evidence="5">
    <location>
        <begin position="183"/>
        <end position="248"/>
    </location>
</feature>
<dbReference type="PANTHER" id="PTHR12911:SF8">
    <property type="entry name" value="KLAROID PROTEIN-RELATED"/>
    <property type="match status" value="1"/>
</dbReference>
<feature type="coiled-coil region" evidence="5">
    <location>
        <begin position="71"/>
        <end position="98"/>
    </location>
</feature>
<evidence type="ECO:0000256" key="2">
    <source>
        <dbReference type="ARBA" id="ARBA00022692"/>
    </source>
</evidence>
<evidence type="ECO:0000256" key="4">
    <source>
        <dbReference type="ARBA" id="ARBA00023136"/>
    </source>
</evidence>
<dbReference type="InParanoid" id="F0Y6N0"/>
<dbReference type="InterPro" id="IPR012919">
    <property type="entry name" value="SUN_dom"/>
</dbReference>
<proteinExistence type="predicted"/>
<evidence type="ECO:0000256" key="1">
    <source>
        <dbReference type="ARBA" id="ARBA00004370"/>
    </source>
</evidence>
<name>F0Y6N0_AURAN</name>
<dbReference type="PROSITE" id="PS51469">
    <property type="entry name" value="SUN"/>
    <property type="match status" value="1"/>
</dbReference>
<dbReference type="Gene3D" id="2.60.120.260">
    <property type="entry name" value="Galactose-binding domain-like"/>
    <property type="match status" value="1"/>
</dbReference>